<dbReference type="EMBL" id="CP060202">
    <property type="protein sequence ID" value="QNH63356.1"/>
    <property type="molecule type" value="Genomic_DNA"/>
</dbReference>
<evidence type="ECO:0000313" key="2">
    <source>
        <dbReference type="EMBL" id="QNH63356.1"/>
    </source>
</evidence>
<evidence type="ECO:0000256" key="1">
    <source>
        <dbReference type="SAM" id="SignalP"/>
    </source>
</evidence>
<dbReference type="Proteomes" id="UP000515489">
    <property type="component" value="Chromosome"/>
</dbReference>
<organism evidence="2 3">
    <name type="scientific">Hymenobacter sediminicola</name>
    <dbReference type="NCBI Taxonomy" id="2761579"/>
    <lineage>
        <taxon>Bacteria</taxon>
        <taxon>Pseudomonadati</taxon>
        <taxon>Bacteroidota</taxon>
        <taxon>Cytophagia</taxon>
        <taxon>Cytophagales</taxon>
        <taxon>Hymenobacteraceae</taxon>
        <taxon>Hymenobacter</taxon>
    </lineage>
</organism>
<name>A0A7G7WAG3_9BACT</name>
<evidence type="ECO:0000313" key="3">
    <source>
        <dbReference type="Proteomes" id="UP000515489"/>
    </source>
</evidence>
<gene>
    <name evidence="2" type="ORF">H4317_06015</name>
</gene>
<dbReference type="KEGG" id="hsk:H4317_06015"/>
<evidence type="ECO:0008006" key="4">
    <source>
        <dbReference type="Google" id="ProtNLM"/>
    </source>
</evidence>
<dbReference type="AlphaFoldDB" id="A0A7G7WAG3"/>
<keyword evidence="1" id="KW-0732">Signal</keyword>
<dbReference type="RefSeq" id="WP_185889235.1">
    <property type="nucleotide sequence ID" value="NZ_CP060202.1"/>
</dbReference>
<reference evidence="2 3" key="1">
    <citation type="submission" date="2020-08" db="EMBL/GenBank/DDBJ databases">
        <title>Hymenobacter sp. S2-20-2 genome sequencing.</title>
        <authorList>
            <person name="Jin L."/>
        </authorList>
    </citation>
    <scope>NUCLEOTIDE SEQUENCE [LARGE SCALE GENOMIC DNA]</scope>
    <source>
        <strain evidence="2 3">S2-20-2</strain>
    </source>
</reference>
<accession>A0A7G7WAG3</accession>
<feature type="chain" id="PRO_5029013089" description="Transporter" evidence="1">
    <location>
        <begin position="25"/>
        <end position="296"/>
    </location>
</feature>
<feature type="signal peptide" evidence="1">
    <location>
        <begin position="1"/>
        <end position="24"/>
    </location>
</feature>
<sequence length="296" mass="31571">MQHTYRFLLVFSLLSLAGSQIGRAQSLVSGFLPGKGHGSFVVSGTAERYQSVYLAPEKIDRVPIFDRVEVTSLNLYGSYGLTDKLEAVISLPYIQSRGFADEQVLRDQNYVNKRAGLQDITLLLKAKFFSKEIGTNVLDVLGVVSGSTPISDYKSNTGLGYIIAIGNGSSKLSGQGVVHLKTLSGVFLTGQAGYSLRDNSAPNAFVAETKIGYAGPRLYVDALASFQKSDKSGTDILQPGFTGFFPATRVDYVRLGVSAFRPLAKGFGLTVGASTYVAGRNLGKSTGLSGGVAYNF</sequence>
<keyword evidence="3" id="KW-1185">Reference proteome</keyword>
<proteinExistence type="predicted"/>
<protein>
    <recommendedName>
        <fullName evidence="4">Transporter</fullName>
    </recommendedName>
</protein>